<comment type="caution">
    <text evidence="3">The sequence shown here is derived from an EMBL/GenBank/DDBJ whole genome shotgun (WGS) entry which is preliminary data.</text>
</comment>
<reference evidence="3" key="1">
    <citation type="submission" date="2020-02" db="EMBL/GenBank/DDBJ databases">
        <authorList>
            <person name="Palmer J.M."/>
        </authorList>
    </citation>
    <scope>NUCLEOTIDE SEQUENCE</scope>
    <source>
        <strain evidence="3">EPUS1.4</strain>
        <tissue evidence="3">Thallus</tissue>
    </source>
</reference>
<dbReference type="SUPFAM" id="SSF52540">
    <property type="entry name" value="P-loop containing nucleoside triphosphate hydrolases"/>
    <property type="match status" value="1"/>
</dbReference>
<evidence type="ECO:0000256" key="1">
    <source>
        <dbReference type="ARBA" id="ARBA00022806"/>
    </source>
</evidence>
<proteinExistence type="predicted"/>
<dbReference type="InterPro" id="IPR047187">
    <property type="entry name" value="SF1_C_Upf1"/>
</dbReference>
<keyword evidence="4" id="KW-1185">Reference proteome</keyword>
<keyword evidence="1" id="KW-0378">Hydrolase</keyword>
<protein>
    <recommendedName>
        <fullName evidence="2">AAA+ ATPase domain-containing protein</fullName>
    </recommendedName>
</protein>
<organism evidence="3 4">
    <name type="scientific">Endocarpon pusillum</name>
    <dbReference type="NCBI Taxonomy" id="364733"/>
    <lineage>
        <taxon>Eukaryota</taxon>
        <taxon>Fungi</taxon>
        <taxon>Dikarya</taxon>
        <taxon>Ascomycota</taxon>
        <taxon>Pezizomycotina</taxon>
        <taxon>Eurotiomycetes</taxon>
        <taxon>Chaetothyriomycetidae</taxon>
        <taxon>Verrucariales</taxon>
        <taxon>Verrucariaceae</taxon>
        <taxon>Endocarpon</taxon>
    </lineage>
</organism>
<dbReference type="Pfam" id="PF13086">
    <property type="entry name" value="AAA_11"/>
    <property type="match status" value="1"/>
</dbReference>
<keyword evidence="1" id="KW-0067">ATP-binding</keyword>
<dbReference type="EMBL" id="JAACFV010000095">
    <property type="protein sequence ID" value="KAF7506065.1"/>
    <property type="molecule type" value="Genomic_DNA"/>
</dbReference>
<keyword evidence="1" id="KW-0347">Helicase</keyword>
<gene>
    <name evidence="3" type="ORF">GJ744_012312</name>
</gene>
<dbReference type="Proteomes" id="UP000606974">
    <property type="component" value="Unassembled WGS sequence"/>
</dbReference>
<accession>A0A8H7E282</accession>
<dbReference type="PANTHER" id="PTHR10887">
    <property type="entry name" value="DNA2/NAM7 HELICASE FAMILY"/>
    <property type="match status" value="1"/>
</dbReference>
<dbReference type="InterPro" id="IPR027417">
    <property type="entry name" value="P-loop_NTPase"/>
</dbReference>
<dbReference type="InterPro" id="IPR003593">
    <property type="entry name" value="AAA+_ATPase"/>
</dbReference>
<evidence type="ECO:0000313" key="3">
    <source>
        <dbReference type="EMBL" id="KAF7506065.1"/>
    </source>
</evidence>
<feature type="domain" description="AAA+ ATPase" evidence="2">
    <location>
        <begin position="62"/>
        <end position="320"/>
    </location>
</feature>
<dbReference type="PANTHER" id="PTHR10887:SF495">
    <property type="entry name" value="HELICASE SENATAXIN ISOFORM X1-RELATED"/>
    <property type="match status" value="1"/>
</dbReference>
<dbReference type="InterPro" id="IPR041677">
    <property type="entry name" value="DNA2/NAM7_AAA_11"/>
</dbReference>
<dbReference type="OrthoDB" id="4526869at2759"/>
<name>A0A8H7E282_9EURO</name>
<dbReference type="GO" id="GO:0004386">
    <property type="term" value="F:helicase activity"/>
    <property type="evidence" value="ECO:0007669"/>
    <property type="project" value="InterPro"/>
</dbReference>
<keyword evidence="1" id="KW-0547">Nucleotide-binding</keyword>
<sequence>MVGYDTGAKSKHCTRTRIPARTGFSKHDFDQARGKISKKMCAAGKPLNQEQQDILSNAWFSKNGFKLIMGPPGCGKTTLIAMLADLFLRALDVAVLVLASSNGSTDQAFESLGKWMCEDANLDPRIRPLHVHKKYAEFKYFLSEFDPVGTEARKQSSEKRSTRILNRATQTRQRSFYEQQQHAEKVKHLSDEKSGVAATVLKALQIAESGLSVLQGYHSRLRRGFLEGLWGNGESAVREAFDKVARYIIGTKRLVVSTVGNATSAILQDCIFRDARYVIVVMDEAGLATDTDLIHILAGLITAERVSDEFDGVNPIVHVELIGDHKQGSPLVKSDIAKANVFGPQLATSHFVRFALSGFPLDHLWEQHRMVKSLCELPSKRVYDGKLRTSNEALSRRMTLHQQNQHLQHWLLDVGEGSTEKDSALRDSRFNVANVDVTLRFLKALLTSRFLPLDQIRILTFYRAQRQRYVSGIQALQQELGLTQAQLDNVVHTSDFFQGREATCIILDLVVTEYRGREFLGHAGDEKKVNVAFTFTRARDFLFVVGNSTILDAEYQDEKGGWLPFIFESMEGLLGRKAVTRCYLKKSPESVLTSRFNKLSTKGDDEDANLIRANEVD</sequence>
<dbReference type="Pfam" id="PF13087">
    <property type="entry name" value="AAA_12"/>
    <property type="match status" value="1"/>
</dbReference>
<dbReference type="SMART" id="SM00382">
    <property type="entry name" value="AAA"/>
    <property type="match status" value="1"/>
</dbReference>
<dbReference type="AlphaFoldDB" id="A0A8H7E282"/>
<evidence type="ECO:0000259" key="2">
    <source>
        <dbReference type="SMART" id="SM00382"/>
    </source>
</evidence>
<evidence type="ECO:0000313" key="4">
    <source>
        <dbReference type="Proteomes" id="UP000606974"/>
    </source>
</evidence>
<dbReference type="CDD" id="cd18808">
    <property type="entry name" value="SF1_C_Upf1"/>
    <property type="match status" value="1"/>
</dbReference>
<dbReference type="InterPro" id="IPR045055">
    <property type="entry name" value="DNA2/NAM7-like"/>
</dbReference>
<dbReference type="Gene3D" id="3.40.50.300">
    <property type="entry name" value="P-loop containing nucleotide triphosphate hydrolases"/>
    <property type="match status" value="2"/>
</dbReference>
<dbReference type="InterPro" id="IPR041679">
    <property type="entry name" value="DNA2/NAM7-like_C"/>
</dbReference>